<evidence type="ECO:0000256" key="3">
    <source>
        <dbReference type="ARBA" id="ARBA00022991"/>
    </source>
</evidence>
<proteinExistence type="inferred from homology"/>
<dbReference type="SUPFAM" id="SSF55785">
    <property type="entry name" value="PYP-like sensor domain (PAS domain)"/>
    <property type="match status" value="1"/>
</dbReference>
<dbReference type="STRING" id="1524460.IX84_26340"/>
<gene>
    <name evidence="6" type="ORF">IX84_26340</name>
</gene>
<protein>
    <recommendedName>
        <fullName evidence="2">Photoactive yellow protein</fullName>
    </recommendedName>
</protein>
<keyword evidence="3" id="KW-0157">Chromophore</keyword>
<dbReference type="InterPro" id="IPR012130">
    <property type="entry name" value="PYP"/>
</dbReference>
<keyword evidence="7" id="KW-1185">Reference proteome</keyword>
<dbReference type="Gene3D" id="3.30.450.20">
    <property type="entry name" value="PAS domain"/>
    <property type="match status" value="1"/>
</dbReference>
<reference evidence="6 7" key="1">
    <citation type="journal article" date="2014" name="Int. J. Syst. Evol. Microbiol.">
        <title>Phaeodactylibacter xiamenensis gen. nov., sp. nov., a member of the family Saprospiraceae isolated from the marine alga Phaeodactylum tricornutum.</title>
        <authorList>
            <person name="Chen Z.Jr."/>
            <person name="Lei X."/>
            <person name="Lai Q."/>
            <person name="Li Y."/>
            <person name="Zhang B."/>
            <person name="Zhang J."/>
            <person name="Zhang H."/>
            <person name="Yang L."/>
            <person name="Zheng W."/>
            <person name="Tian Y."/>
            <person name="Yu Z."/>
            <person name="Xu H.Jr."/>
            <person name="Zheng T."/>
        </authorList>
    </citation>
    <scope>NUCLEOTIDE SEQUENCE [LARGE SCALE GENOMIC DNA]</scope>
    <source>
        <strain evidence="6 7">KD52</strain>
    </source>
</reference>
<sequence>MHNFEAPDLHQWLDGQRTANFDHLPYGVVQMDHSDTVLAYNATESSYTGVDPQQAIGKHFFTEIAPCTNNFLVAGKYNEAALDEIIDYIFTYVLKPTPVRLRMLKGESPNMYLVVQKR</sequence>
<evidence type="ECO:0000256" key="4">
    <source>
        <dbReference type="ARBA" id="ARBA00023170"/>
    </source>
</evidence>
<comment type="caution">
    <text evidence="6">The sequence shown here is derived from an EMBL/GenBank/DDBJ whole genome shotgun (WGS) entry which is preliminary data.</text>
</comment>
<dbReference type="InterPro" id="IPR035965">
    <property type="entry name" value="PAS-like_dom_sf"/>
</dbReference>
<dbReference type="Proteomes" id="UP000029736">
    <property type="component" value="Unassembled WGS sequence"/>
</dbReference>
<evidence type="ECO:0000256" key="2">
    <source>
        <dbReference type="ARBA" id="ARBA00019243"/>
    </source>
</evidence>
<comment type="similarity">
    <text evidence="1">Belongs to the photoactive yellow protein family.</text>
</comment>
<dbReference type="PIRSF" id="PIRSF000087">
    <property type="entry name" value="PYP"/>
    <property type="match status" value="1"/>
</dbReference>
<name>A0A098RZN3_9BACT</name>
<dbReference type="GO" id="GO:0007602">
    <property type="term" value="P:phototransduction"/>
    <property type="evidence" value="ECO:0007669"/>
    <property type="project" value="InterPro"/>
</dbReference>
<organism evidence="6 7">
    <name type="scientific">Phaeodactylibacter xiamenensis</name>
    <dbReference type="NCBI Taxonomy" id="1524460"/>
    <lineage>
        <taxon>Bacteria</taxon>
        <taxon>Pseudomonadati</taxon>
        <taxon>Bacteroidota</taxon>
        <taxon>Saprospiria</taxon>
        <taxon>Saprospirales</taxon>
        <taxon>Haliscomenobacteraceae</taxon>
        <taxon>Phaeodactylibacter</taxon>
    </lineage>
</organism>
<accession>A0A098RZN3</accession>
<evidence type="ECO:0000259" key="5">
    <source>
        <dbReference type="Pfam" id="PF00989"/>
    </source>
</evidence>
<dbReference type="Pfam" id="PF00989">
    <property type="entry name" value="PAS"/>
    <property type="match status" value="1"/>
</dbReference>
<evidence type="ECO:0000256" key="1">
    <source>
        <dbReference type="ARBA" id="ARBA00009132"/>
    </source>
</evidence>
<evidence type="ECO:0000313" key="6">
    <source>
        <dbReference type="EMBL" id="KGE85614.1"/>
    </source>
</evidence>
<evidence type="ECO:0000313" key="7">
    <source>
        <dbReference type="Proteomes" id="UP000029736"/>
    </source>
</evidence>
<dbReference type="AlphaFoldDB" id="A0A098RZN3"/>
<dbReference type="GO" id="GO:0006355">
    <property type="term" value="P:regulation of DNA-templated transcription"/>
    <property type="evidence" value="ECO:0007669"/>
    <property type="project" value="InterPro"/>
</dbReference>
<feature type="domain" description="PAS fold" evidence="5">
    <location>
        <begin position="21"/>
        <end position="70"/>
    </location>
</feature>
<keyword evidence="4" id="KW-0675">Receptor</keyword>
<dbReference type="InterPro" id="IPR013767">
    <property type="entry name" value="PAS_fold"/>
</dbReference>
<dbReference type="GO" id="GO:0009881">
    <property type="term" value="F:photoreceptor activity"/>
    <property type="evidence" value="ECO:0007669"/>
    <property type="project" value="InterPro"/>
</dbReference>
<dbReference type="RefSeq" id="WP_044227569.1">
    <property type="nucleotide sequence ID" value="NZ_JBKAGJ010000003.1"/>
</dbReference>
<dbReference type="OrthoDB" id="8564681at2"/>
<dbReference type="EMBL" id="JPOS01000084">
    <property type="protein sequence ID" value="KGE85614.1"/>
    <property type="molecule type" value="Genomic_DNA"/>
</dbReference>